<proteinExistence type="predicted"/>
<dbReference type="Proteomes" id="UP000733379">
    <property type="component" value="Unassembled WGS sequence"/>
</dbReference>
<evidence type="ECO:0000313" key="6">
    <source>
        <dbReference type="EMBL" id="MBU3063350.1"/>
    </source>
</evidence>
<evidence type="ECO:0000256" key="3">
    <source>
        <dbReference type="ARBA" id="ARBA00023125"/>
    </source>
</evidence>
<name>A0ABS6AZ68_9NOCA</name>
<sequence length="137" mass="15255">MRVKPAQRTERQVKIGELADRTGVSVRALRYYEEKGVLNPDRTPSGYRIFTDSDINKVAHIQTLLAAGLGMDLIGQILTCLSGESLLLDNCRERLETERRRITNDIDQLVHTRSLLDNLLATTQTPAQHNLAASAAT</sequence>
<dbReference type="PROSITE" id="PS50937">
    <property type="entry name" value="HTH_MERR_2"/>
    <property type="match status" value="1"/>
</dbReference>
<dbReference type="SUPFAM" id="SSF46955">
    <property type="entry name" value="Putative DNA-binding domain"/>
    <property type="match status" value="1"/>
</dbReference>
<keyword evidence="2" id="KW-0805">Transcription regulation</keyword>
<keyword evidence="4" id="KW-0804">Transcription</keyword>
<keyword evidence="3" id="KW-0238">DNA-binding</keyword>
<protein>
    <submittedName>
        <fullName evidence="6">MerR family transcriptional regulator</fullName>
    </submittedName>
</protein>
<evidence type="ECO:0000256" key="2">
    <source>
        <dbReference type="ARBA" id="ARBA00023015"/>
    </source>
</evidence>
<evidence type="ECO:0000259" key="5">
    <source>
        <dbReference type="PROSITE" id="PS50937"/>
    </source>
</evidence>
<accession>A0ABS6AZ68</accession>
<organism evidence="6 7">
    <name type="scientific">Nocardia albiluteola</name>
    <dbReference type="NCBI Taxonomy" id="2842303"/>
    <lineage>
        <taxon>Bacteria</taxon>
        <taxon>Bacillati</taxon>
        <taxon>Actinomycetota</taxon>
        <taxon>Actinomycetes</taxon>
        <taxon>Mycobacteriales</taxon>
        <taxon>Nocardiaceae</taxon>
        <taxon>Nocardia</taxon>
    </lineage>
</organism>
<dbReference type="EMBL" id="JAHKNI010000005">
    <property type="protein sequence ID" value="MBU3063350.1"/>
    <property type="molecule type" value="Genomic_DNA"/>
</dbReference>
<feature type="domain" description="HTH merR-type" evidence="5">
    <location>
        <begin position="15"/>
        <end position="80"/>
    </location>
</feature>
<dbReference type="SMART" id="SM00422">
    <property type="entry name" value="HTH_MERR"/>
    <property type="match status" value="1"/>
</dbReference>
<dbReference type="PRINTS" id="PR00040">
    <property type="entry name" value="HTHMERR"/>
</dbReference>
<evidence type="ECO:0000313" key="7">
    <source>
        <dbReference type="Proteomes" id="UP000733379"/>
    </source>
</evidence>
<keyword evidence="7" id="KW-1185">Reference proteome</keyword>
<gene>
    <name evidence="6" type="ORF">KO481_17675</name>
</gene>
<evidence type="ECO:0000256" key="1">
    <source>
        <dbReference type="ARBA" id="ARBA00022491"/>
    </source>
</evidence>
<keyword evidence="1" id="KW-0678">Repressor</keyword>
<reference evidence="6 7" key="1">
    <citation type="submission" date="2021-06" db="EMBL/GenBank/DDBJ databases">
        <title>Actinomycetes sequencing.</title>
        <authorList>
            <person name="Shan Q."/>
        </authorList>
    </citation>
    <scope>NUCLEOTIDE SEQUENCE [LARGE SCALE GENOMIC DNA]</scope>
    <source>
        <strain evidence="6 7">NEAU-G5</strain>
    </source>
</reference>
<dbReference type="InterPro" id="IPR047057">
    <property type="entry name" value="MerR_fam"/>
</dbReference>
<dbReference type="PANTHER" id="PTHR30204">
    <property type="entry name" value="REDOX-CYCLING DRUG-SENSING TRANSCRIPTIONAL ACTIVATOR SOXR"/>
    <property type="match status" value="1"/>
</dbReference>
<dbReference type="InterPro" id="IPR009061">
    <property type="entry name" value="DNA-bd_dom_put_sf"/>
</dbReference>
<dbReference type="InterPro" id="IPR000551">
    <property type="entry name" value="MerR-type_HTH_dom"/>
</dbReference>
<dbReference type="Gene3D" id="1.10.1660.10">
    <property type="match status" value="1"/>
</dbReference>
<comment type="caution">
    <text evidence="6">The sequence shown here is derived from an EMBL/GenBank/DDBJ whole genome shotgun (WGS) entry which is preliminary data.</text>
</comment>
<evidence type="ECO:0000256" key="4">
    <source>
        <dbReference type="ARBA" id="ARBA00023163"/>
    </source>
</evidence>
<dbReference type="PANTHER" id="PTHR30204:SF69">
    <property type="entry name" value="MERR-FAMILY TRANSCRIPTIONAL REGULATOR"/>
    <property type="match status" value="1"/>
</dbReference>
<dbReference type="Pfam" id="PF13411">
    <property type="entry name" value="MerR_1"/>
    <property type="match status" value="1"/>
</dbReference>
<dbReference type="PROSITE" id="PS00552">
    <property type="entry name" value="HTH_MERR_1"/>
    <property type="match status" value="1"/>
</dbReference>